<dbReference type="EMBL" id="AUWU02000007">
    <property type="protein sequence ID" value="KAH0571375.1"/>
    <property type="molecule type" value="Genomic_DNA"/>
</dbReference>
<accession>V6LQM3</accession>
<gene>
    <name evidence="1" type="ORF">SS50377_13352</name>
    <name evidence="2" type="ORF">SS50377_27676</name>
</gene>
<evidence type="ECO:0000313" key="3">
    <source>
        <dbReference type="Proteomes" id="UP000018208"/>
    </source>
</evidence>
<protein>
    <submittedName>
        <fullName evidence="1">Uncharacterized protein</fullName>
    </submittedName>
</protein>
<proteinExistence type="predicted"/>
<reference evidence="2" key="2">
    <citation type="submission" date="2020-12" db="EMBL/GenBank/DDBJ databases">
        <title>New Spironucleus salmonicida genome in near-complete chromosomes.</title>
        <authorList>
            <person name="Xu F."/>
            <person name="Kurt Z."/>
            <person name="Jimenez-Gonzalez A."/>
            <person name="Astvaldsson A."/>
            <person name="Andersson J.O."/>
            <person name="Svard S.G."/>
        </authorList>
    </citation>
    <scope>NUCLEOTIDE SEQUENCE</scope>
    <source>
        <strain evidence="2">ATCC 50377</strain>
    </source>
</reference>
<name>V6LQM3_9EUKA</name>
<reference evidence="1 2" key="1">
    <citation type="journal article" date="2014" name="PLoS Genet.">
        <title>The Genome of Spironucleus salmonicida Highlights a Fish Pathogen Adapted to Fluctuating Environments.</title>
        <authorList>
            <person name="Xu F."/>
            <person name="Jerlstrom-Hultqvist J."/>
            <person name="Einarsson E."/>
            <person name="Astvaldsson A."/>
            <person name="Svard S.G."/>
            <person name="Andersson J.O."/>
        </authorList>
    </citation>
    <scope>NUCLEOTIDE SEQUENCE</scope>
    <source>
        <strain evidence="2">ATCC 50377</strain>
    </source>
</reference>
<organism evidence="1">
    <name type="scientific">Spironucleus salmonicida</name>
    <dbReference type="NCBI Taxonomy" id="348837"/>
    <lineage>
        <taxon>Eukaryota</taxon>
        <taxon>Metamonada</taxon>
        <taxon>Diplomonadida</taxon>
        <taxon>Hexamitidae</taxon>
        <taxon>Hexamitinae</taxon>
        <taxon>Spironucleus</taxon>
    </lineage>
</organism>
<evidence type="ECO:0000313" key="1">
    <source>
        <dbReference type="EMBL" id="EST46548.1"/>
    </source>
</evidence>
<dbReference type="EMBL" id="KI546073">
    <property type="protein sequence ID" value="EST46548.1"/>
    <property type="molecule type" value="Genomic_DNA"/>
</dbReference>
<dbReference type="Proteomes" id="UP000018208">
    <property type="component" value="Unassembled WGS sequence"/>
</dbReference>
<sequence>MSIQIKVINQYLMTKPFPLDNAKTNIYQLLMILNNLYQQFDYDYIFQGFLLSVCPEDTNIISIGFQINEVNMIFALQRILPKQELVLKFKLHYNKRVQQQDSELLYSTSNSLNSADFMDQTQEYLELDRVLENMLTNDLFEELYEFDDLVFDSFLSYFDFEY</sequence>
<dbReference type="AlphaFoldDB" id="V6LQM3"/>
<keyword evidence="3" id="KW-1185">Reference proteome</keyword>
<dbReference type="VEuPathDB" id="GiardiaDB:SS50377_27676"/>
<evidence type="ECO:0000313" key="2">
    <source>
        <dbReference type="EMBL" id="KAH0571375.1"/>
    </source>
</evidence>